<sequence length="87" mass="9403">MDRCMVFFLVLLLLLFFFFLVFTLLLPAFTPLPLPMCIVGGGVGLMIPPLPTTLPPLLLSLGDGYGCDPMTDEDTTDDDADECVGSC</sequence>
<reference evidence="1" key="1">
    <citation type="submission" date="2018-01" db="EMBL/GenBank/DDBJ databases">
        <title>An insight into the sialome of Amazonian anophelines.</title>
        <authorList>
            <person name="Ribeiro J.M."/>
            <person name="Scarpassa V."/>
            <person name="Calvo E."/>
        </authorList>
    </citation>
    <scope>NUCLEOTIDE SEQUENCE</scope>
</reference>
<organism evidence="1">
    <name type="scientific">Anopheles darlingi</name>
    <name type="common">Mosquito</name>
    <dbReference type="NCBI Taxonomy" id="43151"/>
    <lineage>
        <taxon>Eukaryota</taxon>
        <taxon>Metazoa</taxon>
        <taxon>Ecdysozoa</taxon>
        <taxon>Arthropoda</taxon>
        <taxon>Hexapoda</taxon>
        <taxon>Insecta</taxon>
        <taxon>Pterygota</taxon>
        <taxon>Neoptera</taxon>
        <taxon>Endopterygota</taxon>
        <taxon>Diptera</taxon>
        <taxon>Nematocera</taxon>
        <taxon>Culicoidea</taxon>
        <taxon>Culicidae</taxon>
        <taxon>Anophelinae</taxon>
        <taxon>Anopheles</taxon>
    </lineage>
</organism>
<dbReference type="EMBL" id="GGFL01014558">
    <property type="protein sequence ID" value="MBW78736.1"/>
    <property type="molecule type" value="Transcribed_RNA"/>
</dbReference>
<protein>
    <submittedName>
        <fullName evidence="1">Uncharacterized protein</fullName>
    </submittedName>
</protein>
<dbReference type="AlphaFoldDB" id="A0A2M4DME3"/>
<evidence type="ECO:0000313" key="1">
    <source>
        <dbReference type="EMBL" id="MBW78736.1"/>
    </source>
</evidence>
<proteinExistence type="predicted"/>
<name>A0A2M4DME3_ANODA</name>
<accession>A0A2M4DME3</accession>